<proteinExistence type="predicted"/>
<protein>
    <submittedName>
        <fullName evidence="1">Uncharacterized protein</fullName>
    </submittedName>
</protein>
<reference evidence="1" key="1">
    <citation type="submission" date="2022-04" db="EMBL/GenBank/DDBJ databases">
        <title>Jade perch genome.</title>
        <authorList>
            <person name="Chao B."/>
        </authorList>
    </citation>
    <scope>NUCLEOTIDE SEQUENCE</scope>
    <source>
        <strain evidence="1">CB-2022</strain>
    </source>
</reference>
<evidence type="ECO:0000313" key="1">
    <source>
        <dbReference type="EMBL" id="KAI3364068.1"/>
    </source>
</evidence>
<organism evidence="1 2">
    <name type="scientific">Scortum barcoo</name>
    <name type="common">barcoo grunter</name>
    <dbReference type="NCBI Taxonomy" id="214431"/>
    <lineage>
        <taxon>Eukaryota</taxon>
        <taxon>Metazoa</taxon>
        <taxon>Chordata</taxon>
        <taxon>Craniata</taxon>
        <taxon>Vertebrata</taxon>
        <taxon>Euteleostomi</taxon>
        <taxon>Actinopterygii</taxon>
        <taxon>Neopterygii</taxon>
        <taxon>Teleostei</taxon>
        <taxon>Neoteleostei</taxon>
        <taxon>Acanthomorphata</taxon>
        <taxon>Eupercaria</taxon>
        <taxon>Centrarchiformes</taxon>
        <taxon>Terapontoidei</taxon>
        <taxon>Terapontidae</taxon>
        <taxon>Scortum</taxon>
    </lineage>
</organism>
<comment type="caution">
    <text evidence="1">The sequence shown here is derived from an EMBL/GenBank/DDBJ whole genome shotgun (WGS) entry which is preliminary data.</text>
</comment>
<dbReference type="Proteomes" id="UP000831701">
    <property type="component" value="Chromosome 13"/>
</dbReference>
<keyword evidence="2" id="KW-1185">Reference proteome</keyword>
<accession>A0ACB8W8C9</accession>
<evidence type="ECO:0000313" key="2">
    <source>
        <dbReference type="Proteomes" id="UP000831701"/>
    </source>
</evidence>
<name>A0ACB8W8C9_9TELE</name>
<dbReference type="EMBL" id="CM041543">
    <property type="protein sequence ID" value="KAI3364068.1"/>
    <property type="molecule type" value="Genomic_DNA"/>
</dbReference>
<sequence length="188" mass="20828">MNNGHQETCVICQTPLDIQETDFGGPVVSKQRRIIHFSSGETLEEDSEEEDEQSLNRPPLRASAERTRFFRSFKNVATLVGRKSLLTCDFLGERLAGVLGLNTPRYQYAIDQYHRDHKTTSSQASEDLAAGQAETMHLSAGPDGSNYGAIGGVRCPANSQESCDEKHMDRNAEGYHNRGYQADGDCLE</sequence>
<gene>
    <name evidence="1" type="ORF">L3Q82_010897</name>
</gene>